<dbReference type="CDD" id="cd00077">
    <property type="entry name" value="HDc"/>
    <property type="match status" value="1"/>
</dbReference>
<evidence type="ECO:0000259" key="1">
    <source>
        <dbReference type="Pfam" id="PF01966"/>
    </source>
</evidence>
<dbReference type="Proteomes" id="UP000034793">
    <property type="component" value="Unassembled WGS sequence"/>
</dbReference>
<sequence>MFNEQKKQLEIVSYQDPRVFAQECVELLERHHQASAAHTLRVVEISALAGLSLGLSKENTDFLIYEASVHDVGKRDVDARLLSLHNPTPQQIATIRDGHIKGTRERLKNSNLEPSLKAVILEDVMQHHEDILFFGNVKTPYPRNCENVSSYDGPERRKETSEPSERAKILFFADKLDRSMSGFNNVDGKEPNLENLGNRVRKYLGDGAMSAEDEKLLDVCVDACSKLYSNRLLISK</sequence>
<organism evidence="2">
    <name type="scientific">Candidatus Woesebacteria bacterium GW2011_GWA1_39_8</name>
    <dbReference type="NCBI Taxonomy" id="1618552"/>
    <lineage>
        <taxon>Bacteria</taxon>
        <taxon>Candidatus Woeseibacteriota</taxon>
    </lineage>
</organism>
<dbReference type="GO" id="GO:0016787">
    <property type="term" value="F:hydrolase activity"/>
    <property type="evidence" value="ECO:0007669"/>
    <property type="project" value="UniProtKB-KW"/>
</dbReference>
<accession>A0A0G0PT83</accession>
<dbReference type="Gene3D" id="1.10.3210.10">
    <property type="entry name" value="Hypothetical protein af1432"/>
    <property type="match status" value="1"/>
</dbReference>
<dbReference type="Pfam" id="PF01966">
    <property type="entry name" value="HD"/>
    <property type="match status" value="1"/>
</dbReference>
<comment type="caution">
    <text evidence="2">The sequence shown here is derived from an EMBL/GenBank/DDBJ whole genome shotgun (WGS) entry which is preliminary data.</text>
</comment>
<dbReference type="AlphaFoldDB" id="A0A0G0PT83"/>
<dbReference type="SUPFAM" id="SSF109604">
    <property type="entry name" value="HD-domain/PDEase-like"/>
    <property type="match status" value="1"/>
</dbReference>
<dbReference type="InterPro" id="IPR006674">
    <property type="entry name" value="HD_domain"/>
</dbReference>
<feature type="domain" description="HD" evidence="1">
    <location>
        <begin position="37"/>
        <end position="178"/>
    </location>
</feature>
<dbReference type="EMBL" id="LBXL01000053">
    <property type="protein sequence ID" value="KKR28291.1"/>
    <property type="molecule type" value="Genomic_DNA"/>
</dbReference>
<reference evidence="2" key="1">
    <citation type="journal article" date="2015" name="Nature">
        <title>rRNA introns, odd ribosomes, and small enigmatic genomes across a large radiation of phyla.</title>
        <authorList>
            <person name="Brown C.T."/>
            <person name="Hug L.A."/>
            <person name="Thomas B.C."/>
            <person name="Sharon I."/>
            <person name="Castelle C.J."/>
            <person name="Singh A."/>
            <person name="Wilkins M.J."/>
            <person name="Williams K.H."/>
            <person name="Banfield J.F."/>
        </authorList>
    </citation>
    <scope>NUCLEOTIDE SEQUENCE [LARGE SCALE GENOMIC DNA]</scope>
</reference>
<gene>
    <name evidence="2" type="ORF">UT61_C0053G0027</name>
</gene>
<evidence type="ECO:0000313" key="2">
    <source>
        <dbReference type="EMBL" id="KKR28291.1"/>
    </source>
</evidence>
<name>A0A0G0PT83_9BACT</name>
<dbReference type="InterPro" id="IPR003607">
    <property type="entry name" value="HD/PDEase_dom"/>
</dbReference>
<proteinExistence type="predicted"/>
<protein>
    <submittedName>
        <fullName evidence="2">Metal dependent phosphohydrolase</fullName>
    </submittedName>
</protein>
<keyword evidence="2" id="KW-0378">Hydrolase</keyword>